<accession>A0A4P6P5X7</accession>
<evidence type="ECO:0000256" key="1">
    <source>
        <dbReference type="SAM" id="SignalP"/>
    </source>
</evidence>
<gene>
    <name evidence="2" type="ORF">EMK97_03130</name>
</gene>
<name>A0A4P6P5X7_9GAMM</name>
<evidence type="ECO:0000313" key="2">
    <source>
        <dbReference type="EMBL" id="QBG34802.1"/>
    </source>
</evidence>
<dbReference type="PROSITE" id="PS51257">
    <property type="entry name" value="PROKAR_LIPOPROTEIN"/>
    <property type="match status" value="1"/>
</dbReference>
<keyword evidence="1" id="KW-0732">Signal</keyword>
<feature type="signal peptide" evidence="1">
    <location>
        <begin position="1"/>
        <end position="23"/>
    </location>
</feature>
<protein>
    <recommendedName>
        <fullName evidence="4">Lipoprotein</fullName>
    </recommendedName>
</protein>
<dbReference type="RefSeq" id="WP_130599358.1">
    <property type="nucleotide sequence ID" value="NZ_CP034759.1"/>
</dbReference>
<reference evidence="2 3" key="1">
    <citation type="submission" date="2018-12" db="EMBL/GenBank/DDBJ databases">
        <title>Complete genome of Litorilituus sediminis.</title>
        <authorList>
            <person name="Liu A."/>
            <person name="Rong J."/>
        </authorList>
    </citation>
    <scope>NUCLEOTIDE SEQUENCE [LARGE SCALE GENOMIC DNA]</scope>
    <source>
        <strain evidence="2 3">JCM 17549</strain>
    </source>
</reference>
<feature type="chain" id="PRO_5020792361" description="Lipoprotein" evidence="1">
    <location>
        <begin position="24"/>
        <end position="226"/>
    </location>
</feature>
<sequence length="226" mass="24628">MMRFTYGLASKLTSLALVTMLSACGGSDSSEGSGGGTLTNNKAYIGYINATDIPVSFYAKNTGTTTSLYHDDNLTVTLLEQQASENLPHRWLGNSVSDFGVREANYRSKSATLSATLVDKQNYWLLAWQNGNSFELNHLIKTSDNQDGVYRVRLFSNSVQNVYVNGNTSAEFTVQKGQVSQYVTVNDCTALMVDDNEIDLCQSGNLGKSYLAVVNEQGLLVLVEEG</sequence>
<keyword evidence="3" id="KW-1185">Reference proteome</keyword>
<organism evidence="2 3">
    <name type="scientific">Litorilituus sediminis</name>
    <dbReference type="NCBI Taxonomy" id="718192"/>
    <lineage>
        <taxon>Bacteria</taxon>
        <taxon>Pseudomonadati</taxon>
        <taxon>Pseudomonadota</taxon>
        <taxon>Gammaproteobacteria</taxon>
        <taxon>Alteromonadales</taxon>
        <taxon>Colwelliaceae</taxon>
        <taxon>Litorilituus</taxon>
    </lineage>
</organism>
<dbReference type="AlphaFoldDB" id="A0A4P6P5X7"/>
<evidence type="ECO:0000313" key="3">
    <source>
        <dbReference type="Proteomes" id="UP000290244"/>
    </source>
</evidence>
<dbReference type="KEGG" id="lsd:EMK97_03130"/>
<dbReference type="Proteomes" id="UP000290244">
    <property type="component" value="Chromosome"/>
</dbReference>
<dbReference type="EMBL" id="CP034759">
    <property type="protein sequence ID" value="QBG34802.1"/>
    <property type="molecule type" value="Genomic_DNA"/>
</dbReference>
<proteinExistence type="predicted"/>
<dbReference type="OrthoDB" id="6401453at2"/>
<evidence type="ECO:0008006" key="4">
    <source>
        <dbReference type="Google" id="ProtNLM"/>
    </source>
</evidence>